<name>A0A9W7CR03_9STRA</name>
<keyword evidence="1" id="KW-0472">Membrane</keyword>
<keyword evidence="1" id="KW-1133">Transmembrane helix</keyword>
<dbReference type="Proteomes" id="UP001165083">
    <property type="component" value="Unassembled WGS sequence"/>
</dbReference>
<keyword evidence="1" id="KW-0812">Transmembrane</keyword>
<sequence length="769" mass="86776">MKTIPAEAIIHQKAQRHNILSRKWRCLHNIWWERADVVPVGPRVHDIPSSRKLLHSVSTNLLKLQRQSVVAITLKYVSFRDAFGLLGPPMVVVASLCISWTVFVIILTIAPNQTANFIMKTSDYDDGQFWLIPDKLTTLHIVSVVGLSFVTILYALVLLKMLLWRAHRPVEGMLLDRLLQLCAVDEATGSAQLQFSHRVRLLIWELYLFIKELTGFHGKYRKFWAFDLSMQTFLLSRLFENGSPVYLTLGFAVFMALNSATCAFQIIGSKHSAFAEILIDSMFDLGATVLFPIVVLVYCSQTFDFDHAVFQINMELMPIGSFERRARMFADPTEIEQFRVSLDALRILSLPDFFLRIGMNLGFSYRFKRVVEVLIQMQTQSQRDKIQKKSLKHKRNILKLSTQMSNSQRCQQSVPRPLALVFLTFTVGVLVVTHRAISTSQVACSEYPECVVFAYRWRNSEVCPCRALVDGDRAPRTYYEWTHPVNITETVKELAAAGTLATLQDMVSLSNKLYVAFLGPLSTVLSKNCRQIEGKVGSRNLGNLASDLFSDMPELRYLQFGLHQRMTRLPPLTGAPNLCCIVLARMDGLVELPTFSGLSELERIEFTMVKNLPWIPDLKPIGPLVHFAIYQGAYLCCNGFLGSCNLTNPFCATATCLKKPTLKATPATKQAFDKFSFGVCQPYNGVSQTPTAKTIQICDGVPYRQCRVPGLEPNTTVVGMCYNHRMQVLACNPDPATIQVRRRQIQDRVGAPCNPIEEAWLGCNDSTKK</sequence>
<feature type="transmembrane region" description="Helical" evidence="1">
    <location>
        <begin position="245"/>
        <end position="267"/>
    </location>
</feature>
<gene>
    <name evidence="3" type="ORF">Plil01_001492900</name>
</gene>
<feature type="transmembrane region" description="Helical" evidence="1">
    <location>
        <begin position="273"/>
        <end position="298"/>
    </location>
</feature>
<dbReference type="Pfam" id="PF26605">
    <property type="entry name" value="WLGC"/>
    <property type="match status" value="1"/>
</dbReference>
<feature type="transmembrane region" description="Helical" evidence="1">
    <location>
        <begin position="418"/>
        <end position="437"/>
    </location>
</feature>
<feature type="transmembrane region" description="Helical" evidence="1">
    <location>
        <begin position="139"/>
        <end position="159"/>
    </location>
</feature>
<evidence type="ECO:0000259" key="2">
    <source>
        <dbReference type="Pfam" id="PF26605"/>
    </source>
</evidence>
<reference evidence="3" key="1">
    <citation type="submission" date="2023-04" db="EMBL/GenBank/DDBJ databases">
        <title>Phytophthora lilii NBRC 32176.</title>
        <authorList>
            <person name="Ichikawa N."/>
            <person name="Sato H."/>
            <person name="Tonouchi N."/>
        </authorList>
    </citation>
    <scope>NUCLEOTIDE SEQUENCE</scope>
    <source>
        <strain evidence="3">NBRC 32176</strain>
    </source>
</reference>
<comment type="caution">
    <text evidence="3">The sequence shown here is derived from an EMBL/GenBank/DDBJ whole genome shotgun (WGS) entry which is preliminary data.</text>
</comment>
<dbReference type="AlphaFoldDB" id="A0A9W7CR03"/>
<keyword evidence="4" id="KW-1185">Reference proteome</keyword>
<dbReference type="OrthoDB" id="119286at2759"/>
<evidence type="ECO:0000313" key="3">
    <source>
        <dbReference type="EMBL" id="GMF35121.1"/>
    </source>
</evidence>
<organism evidence="3 4">
    <name type="scientific">Phytophthora lilii</name>
    <dbReference type="NCBI Taxonomy" id="2077276"/>
    <lineage>
        <taxon>Eukaryota</taxon>
        <taxon>Sar</taxon>
        <taxon>Stramenopiles</taxon>
        <taxon>Oomycota</taxon>
        <taxon>Peronosporomycetes</taxon>
        <taxon>Peronosporales</taxon>
        <taxon>Peronosporaceae</taxon>
        <taxon>Phytophthora</taxon>
    </lineage>
</organism>
<evidence type="ECO:0000256" key="1">
    <source>
        <dbReference type="SAM" id="Phobius"/>
    </source>
</evidence>
<proteinExistence type="predicted"/>
<dbReference type="InterPro" id="IPR058256">
    <property type="entry name" value="WLGC"/>
</dbReference>
<evidence type="ECO:0000313" key="4">
    <source>
        <dbReference type="Proteomes" id="UP001165083"/>
    </source>
</evidence>
<accession>A0A9W7CR03</accession>
<feature type="domain" description="WLGC" evidence="2">
    <location>
        <begin position="694"/>
        <end position="764"/>
    </location>
</feature>
<feature type="transmembrane region" description="Helical" evidence="1">
    <location>
        <begin position="85"/>
        <end position="110"/>
    </location>
</feature>
<dbReference type="EMBL" id="BSXW01001249">
    <property type="protein sequence ID" value="GMF35121.1"/>
    <property type="molecule type" value="Genomic_DNA"/>
</dbReference>
<protein>
    <submittedName>
        <fullName evidence="3">Unnamed protein product</fullName>
    </submittedName>
</protein>